<comment type="caution">
    <text evidence="2">The sequence shown here is derived from an EMBL/GenBank/DDBJ whole genome shotgun (WGS) entry which is preliminary data.</text>
</comment>
<dbReference type="Proteomes" id="UP000286947">
    <property type="component" value="Unassembled WGS sequence"/>
</dbReference>
<evidence type="ECO:0000256" key="1">
    <source>
        <dbReference type="SAM" id="MobiDB-lite"/>
    </source>
</evidence>
<evidence type="ECO:0000313" key="3">
    <source>
        <dbReference type="Proteomes" id="UP000286947"/>
    </source>
</evidence>
<keyword evidence="3" id="KW-1185">Reference proteome</keyword>
<organism evidence="2 3">
    <name type="scientific">Saezia sanguinis</name>
    <dbReference type="NCBI Taxonomy" id="1965230"/>
    <lineage>
        <taxon>Bacteria</taxon>
        <taxon>Pseudomonadati</taxon>
        <taxon>Pseudomonadota</taxon>
        <taxon>Betaproteobacteria</taxon>
        <taxon>Burkholderiales</taxon>
        <taxon>Saeziaceae</taxon>
        <taxon>Saezia</taxon>
    </lineage>
</organism>
<dbReference type="EMBL" id="PQSP01000004">
    <property type="protein sequence ID" value="RUS66504.1"/>
    <property type="molecule type" value="Genomic_DNA"/>
</dbReference>
<feature type="region of interest" description="Disordered" evidence="1">
    <location>
        <begin position="1"/>
        <end position="25"/>
    </location>
</feature>
<evidence type="ECO:0000313" key="2">
    <source>
        <dbReference type="EMBL" id="RUS66504.1"/>
    </source>
</evidence>
<sequence length="55" mass="6270">MHVSQEKKKEKKQNNSANTTMAAVKSHQHLPPAFFAIRMISNTRRNGDVNLYSTI</sequence>
<reference evidence="2 3" key="1">
    <citation type="submission" date="2018-01" db="EMBL/GenBank/DDBJ databases">
        <title>Saezia sanguinis gen. nov., sp. nov., in the order Burkholderiales isolated from human blood.</title>
        <authorList>
            <person name="Medina-Pascual M.J."/>
            <person name="Valdezate S."/>
            <person name="Monzon S."/>
            <person name="Cuesta I."/>
            <person name="Carrasco G."/>
            <person name="Villalon P."/>
            <person name="Saez-Nieto J.A."/>
        </authorList>
    </citation>
    <scope>NUCLEOTIDE SEQUENCE [LARGE SCALE GENOMIC DNA]</scope>
    <source>
        <strain evidence="2 3">CNM695-12</strain>
    </source>
</reference>
<name>A0A433SCZ6_9BURK</name>
<accession>A0A433SCZ6</accession>
<proteinExistence type="predicted"/>
<dbReference type="AlphaFoldDB" id="A0A433SCZ6"/>
<protein>
    <submittedName>
        <fullName evidence="2">Uncharacterized protein</fullName>
    </submittedName>
</protein>
<gene>
    <name evidence="2" type="ORF">CUZ56_01784</name>
</gene>